<accession>U9T3B0</accession>
<feature type="compositionally biased region" description="Low complexity" evidence="1">
    <location>
        <begin position="368"/>
        <end position="381"/>
    </location>
</feature>
<dbReference type="VEuPathDB" id="FungiDB:RhiirFUN_024920"/>
<reference evidence="2" key="1">
    <citation type="submission" date="2013-07" db="EMBL/GenBank/DDBJ databases">
        <title>The genome of an arbuscular mycorrhizal fungus provides insights into the evolution of the oldest plant symbiosis.</title>
        <authorList>
            <consortium name="DOE Joint Genome Institute"/>
            <person name="Tisserant E."/>
            <person name="Malbreil M."/>
            <person name="Kuo A."/>
            <person name="Kohler A."/>
            <person name="Symeonidi A."/>
            <person name="Balestrini R."/>
            <person name="Charron P."/>
            <person name="Duensing N."/>
            <person name="Frei-dit-Frey N."/>
            <person name="Gianinazzi-Pearson V."/>
            <person name="Gilbert B."/>
            <person name="Handa Y."/>
            <person name="Hijri M."/>
            <person name="Kaul R."/>
            <person name="Kawaguchi M."/>
            <person name="Krajinski F."/>
            <person name="Lammers P."/>
            <person name="Lapierre D."/>
            <person name="Masclaux F.G."/>
            <person name="Murat C."/>
            <person name="Morin E."/>
            <person name="Ndikumana S."/>
            <person name="Pagni M."/>
            <person name="Petitpierre D."/>
            <person name="Requena N."/>
            <person name="Rosikiewicz P."/>
            <person name="Riley R."/>
            <person name="Saito K."/>
            <person name="San Clemente H."/>
            <person name="Shapiro H."/>
            <person name="van Tuinen D."/>
            <person name="Becard G."/>
            <person name="Bonfante P."/>
            <person name="Paszkowski U."/>
            <person name="Shachar-Hill Y."/>
            <person name="Young J.P."/>
            <person name="Sanders I.R."/>
            <person name="Henrissat B."/>
            <person name="Rensing S.A."/>
            <person name="Grigoriev I.V."/>
            <person name="Corradi N."/>
            <person name="Roux C."/>
            <person name="Martin F."/>
        </authorList>
    </citation>
    <scope>NUCLEOTIDE SEQUENCE</scope>
    <source>
        <strain evidence="2">DAOM 197198</strain>
    </source>
</reference>
<dbReference type="EMBL" id="KI295585">
    <property type="protein sequence ID" value="ESA02620.1"/>
    <property type="molecule type" value="Genomic_DNA"/>
</dbReference>
<feature type="region of interest" description="Disordered" evidence="1">
    <location>
        <begin position="366"/>
        <end position="387"/>
    </location>
</feature>
<evidence type="ECO:0000313" key="2">
    <source>
        <dbReference type="EMBL" id="ESA02620.1"/>
    </source>
</evidence>
<evidence type="ECO:0000256" key="1">
    <source>
        <dbReference type="SAM" id="MobiDB-lite"/>
    </source>
</evidence>
<organism evidence="2">
    <name type="scientific">Rhizophagus irregularis (strain DAOM 181602 / DAOM 197198 / MUCL 43194)</name>
    <name type="common">Arbuscular mycorrhizal fungus</name>
    <name type="synonym">Glomus intraradices</name>
    <dbReference type="NCBI Taxonomy" id="747089"/>
    <lineage>
        <taxon>Eukaryota</taxon>
        <taxon>Fungi</taxon>
        <taxon>Fungi incertae sedis</taxon>
        <taxon>Mucoromycota</taxon>
        <taxon>Glomeromycotina</taxon>
        <taxon>Glomeromycetes</taxon>
        <taxon>Glomerales</taxon>
        <taxon>Glomeraceae</taxon>
        <taxon>Rhizophagus</taxon>
    </lineage>
</organism>
<proteinExistence type="predicted"/>
<dbReference type="AlphaFoldDB" id="U9T3B0"/>
<sequence length="387" mass="44358">MSLVCHCYSCNVDYPEIIYPSSDMQNLILQICKGIFEAIQNKNTSAEIICSILHEQIHNIHEIENCINEEFNRNDISIICKEIKRLSTDIWKIQFKWSESHDNDLLIKYLLKISKECRLDKTNCKLGQFLDGTWTGHGRDNVRDIKILAGHVPCTTLDHQKRNEWLSDKDTNINKDELKQNLLDNLEDYLPGFKYLFEYSWDSYDDDNNLHKGDFIIASDSGVFIVVEVDITHEDAVKTKALKCKSKASEKYVGKYITLIGATFTNSTIELIDINDEIIIQNLKKFHKFSQSFNNNQITYPEINHNQLTHPSQQEESPSISVAGAVVGITAAAAIGYVICSRIPIKTVVTTGTMIYKAYQDYQEISRNNDNNNNNNNNNNDNKMKLD</sequence>
<dbReference type="HOGENOM" id="CLU_797278_0_0_1"/>
<protein>
    <submittedName>
        <fullName evidence="2">Uncharacterized protein</fullName>
    </submittedName>
</protein>
<name>U9T3B0_RHIID</name>
<gene>
    <name evidence="2" type="ORF">GLOINDRAFT_6343</name>
</gene>